<gene>
    <name evidence="1" type="ORF">JTE90_015583</name>
</gene>
<evidence type="ECO:0000313" key="1">
    <source>
        <dbReference type="EMBL" id="KAG8171746.1"/>
    </source>
</evidence>
<dbReference type="AlphaFoldDB" id="A0AAV6TJQ7"/>
<reference evidence="1 2" key="1">
    <citation type="journal article" date="2022" name="Nat. Ecol. Evol.">
        <title>A masculinizing supergene underlies an exaggerated male reproductive morph in a spider.</title>
        <authorList>
            <person name="Hendrickx F."/>
            <person name="De Corte Z."/>
            <person name="Sonet G."/>
            <person name="Van Belleghem S.M."/>
            <person name="Kostlbacher S."/>
            <person name="Vangestel C."/>
        </authorList>
    </citation>
    <scope>NUCLEOTIDE SEQUENCE [LARGE SCALE GENOMIC DNA]</scope>
    <source>
        <strain evidence="1">W744_W776</strain>
    </source>
</reference>
<dbReference type="Proteomes" id="UP000827092">
    <property type="component" value="Unassembled WGS sequence"/>
</dbReference>
<evidence type="ECO:0000313" key="2">
    <source>
        <dbReference type="Proteomes" id="UP000827092"/>
    </source>
</evidence>
<proteinExistence type="predicted"/>
<keyword evidence="2" id="KW-1185">Reference proteome</keyword>
<comment type="caution">
    <text evidence="1">The sequence shown here is derived from an EMBL/GenBank/DDBJ whole genome shotgun (WGS) entry which is preliminary data.</text>
</comment>
<name>A0AAV6TJQ7_9ARAC</name>
<sequence>MNGLTRFPTVPIYYLAKPQPRERTWKNQRGKKTLLSLTTSLSFVKRHERCSISGSACTVSENTTAFIVSLLTRLSGKRPVRITLLAPSALPPCSARSRSEDRFRGCLAGRYICQMVTRMSQGELSEDRNLA</sequence>
<accession>A0AAV6TJQ7</accession>
<dbReference type="EMBL" id="JAFNEN010003595">
    <property type="protein sequence ID" value="KAG8171746.1"/>
    <property type="molecule type" value="Genomic_DNA"/>
</dbReference>
<organism evidence="1 2">
    <name type="scientific">Oedothorax gibbosus</name>
    <dbReference type="NCBI Taxonomy" id="931172"/>
    <lineage>
        <taxon>Eukaryota</taxon>
        <taxon>Metazoa</taxon>
        <taxon>Ecdysozoa</taxon>
        <taxon>Arthropoda</taxon>
        <taxon>Chelicerata</taxon>
        <taxon>Arachnida</taxon>
        <taxon>Araneae</taxon>
        <taxon>Araneomorphae</taxon>
        <taxon>Entelegynae</taxon>
        <taxon>Araneoidea</taxon>
        <taxon>Linyphiidae</taxon>
        <taxon>Erigoninae</taxon>
        <taxon>Oedothorax</taxon>
    </lineage>
</organism>
<protein>
    <submittedName>
        <fullName evidence="1">Uncharacterized protein</fullName>
    </submittedName>
</protein>